<organism evidence="2 3">
    <name type="scientific">Dorcoceras hygrometricum</name>
    <dbReference type="NCBI Taxonomy" id="472368"/>
    <lineage>
        <taxon>Eukaryota</taxon>
        <taxon>Viridiplantae</taxon>
        <taxon>Streptophyta</taxon>
        <taxon>Embryophyta</taxon>
        <taxon>Tracheophyta</taxon>
        <taxon>Spermatophyta</taxon>
        <taxon>Magnoliopsida</taxon>
        <taxon>eudicotyledons</taxon>
        <taxon>Gunneridae</taxon>
        <taxon>Pentapetalae</taxon>
        <taxon>asterids</taxon>
        <taxon>lamiids</taxon>
        <taxon>Lamiales</taxon>
        <taxon>Gesneriaceae</taxon>
        <taxon>Didymocarpoideae</taxon>
        <taxon>Trichosporeae</taxon>
        <taxon>Loxocarpinae</taxon>
        <taxon>Dorcoceras</taxon>
    </lineage>
</organism>
<evidence type="ECO:0000256" key="1">
    <source>
        <dbReference type="SAM" id="MobiDB-lite"/>
    </source>
</evidence>
<dbReference type="Proteomes" id="UP000250235">
    <property type="component" value="Unassembled WGS sequence"/>
</dbReference>
<evidence type="ECO:0000313" key="3">
    <source>
        <dbReference type="Proteomes" id="UP000250235"/>
    </source>
</evidence>
<protein>
    <submittedName>
        <fullName evidence="2">Uncharacterized protein</fullName>
    </submittedName>
</protein>
<gene>
    <name evidence="2" type="ORF">F511_39160</name>
</gene>
<sequence length="147" mass="16389">MGSNPSTESNNTTEITARKRMQVLCMRRQRTMESSTHKGAKELKHSSKNHQQRIMATSWYQSQYLKRRRIALNTKHATKLSTGSSIERKPNTKTDRITSSMLAYGGGSGSNFSGAQRLLVQPDEGVSDLVVDRIGVTTAIYREEPGS</sequence>
<reference evidence="2 3" key="1">
    <citation type="journal article" date="2015" name="Proc. Natl. Acad. Sci. U.S.A.">
        <title>The resurrection genome of Boea hygrometrica: A blueprint for survival of dehydration.</title>
        <authorList>
            <person name="Xiao L."/>
            <person name="Yang G."/>
            <person name="Zhang L."/>
            <person name="Yang X."/>
            <person name="Zhao S."/>
            <person name="Ji Z."/>
            <person name="Zhou Q."/>
            <person name="Hu M."/>
            <person name="Wang Y."/>
            <person name="Chen M."/>
            <person name="Xu Y."/>
            <person name="Jin H."/>
            <person name="Xiao X."/>
            <person name="Hu G."/>
            <person name="Bao F."/>
            <person name="Hu Y."/>
            <person name="Wan P."/>
            <person name="Li L."/>
            <person name="Deng X."/>
            <person name="Kuang T."/>
            <person name="Xiang C."/>
            <person name="Zhu J.K."/>
            <person name="Oliver M.J."/>
            <person name="He Y."/>
        </authorList>
    </citation>
    <scope>NUCLEOTIDE SEQUENCE [LARGE SCALE GENOMIC DNA]</scope>
    <source>
        <strain evidence="3">cv. XS01</strain>
    </source>
</reference>
<accession>A0A2Z7CHN9</accession>
<feature type="region of interest" description="Disordered" evidence="1">
    <location>
        <begin position="31"/>
        <end position="52"/>
    </location>
</feature>
<feature type="compositionally biased region" description="Basic and acidic residues" evidence="1">
    <location>
        <begin position="35"/>
        <end position="45"/>
    </location>
</feature>
<keyword evidence="3" id="KW-1185">Reference proteome</keyword>
<dbReference type="AlphaFoldDB" id="A0A2Z7CHN9"/>
<evidence type="ECO:0000313" key="2">
    <source>
        <dbReference type="EMBL" id="KZV45407.1"/>
    </source>
</evidence>
<name>A0A2Z7CHN9_9LAMI</name>
<proteinExistence type="predicted"/>
<dbReference type="EMBL" id="KQ996168">
    <property type="protein sequence ID" value="KZV45407.1"/>
    <property type="molecule type" value="Genomic_DNA"/>
</dbReference>